<organism evidence="6 7">
    <name type="scientific">Plectus sambesii</name>
    <dbReference type="NCBI Taxonomy" id="2011161"/>
    <lineage>
        <taxon>Eukaryota</taxon>
        <taxon>Metazoa</taxon>
        <taxon>Ecdysozoa</taxon>
        <taxon>Nematoda</taxon>
        <taxon>Chromadorea</taxon>
        <taxon>Plectida</taxon>
        <taxon>Plectina</taxon>
        <taxon>Plectoidea</taxon>
        <taxon>Plectidae</taxon>
        <taxon>Plectus</taxon>
    </lineage>
</organism>
<dbReference type="EC" id="2.4.1.17" evidence="2"/>
<dbReference type="SUPFAM" id="SSF53756">
    <property type="entry name" value="UDP-Glycosyltransferase/glycogen phosphorylase"/>
    <property type="match status" value="1"/>
</dbReference>
<dbReference type="CDD" id="cd03784">
    <property type="entry name" value="GT1_Gtf-like"/>
    <property type="match status" value="1"/>
</dbReference>
<dbReference type="AlphaFoldDB" id="A0A914WCI2"/>
<sequence length="937" mass="106398">MSLKAVLIVSIVFFFNFTNSFKILIYSPAIAHSHINFMGLIADSLLDAGHEVLVYVPVFDPEVQTNGTKRAPVLRVDVMDEPSLFKNHPLKVDPFNEKLDFFGDNSMQMFTDLLAQGCTGQVSNKALIKTLRDHHFDVAIAEFFDHCPFGIFKLLGIPANIVTSAMPMTETIGDLFGVPQPLSYVPSLFGPSTDEMSYQERVINVMISGLWRGMVNGLLDRENDIFRRYYGSDFPALGDLAKKTALAFVNAEEFFELPRPITHRIFYIGGISASKAKNLSNEVTKVVEASEKGVILLSFGSVANSTLLPVEKKLAILRTMANFPKYTFIWKYEQPENDIELFKNHPNVYPMKWIPQVDLLNHPKVKAFITHGGMNSLTEAITSGTPTIAIPLFGDQDHNVAVAVKRGVSAFVSKRNLNTESLTAALQEVLENEKYVLNAKRLAQMIAKKPVKPKELIVKWTEFAAEFQDLSNLDIAGTIAQFFDDVSNGLYTITDSNVFGWYEIPWTKGDVEQLAKIDPILDAHEDISLKKYYKTKELCIAVARNQGASLHERKITIINDDHTAVFCKENGVLLTPKFLMSSALAHEMTHSFFVGHSYSDKNIKVFPYSAMGEYDDKYDLMSTANALMHDTSFGLAGPGLNGPHLDYLGWLPMHRTFYFGRDGHQNYVLRLSSLSVPHEKTADWLMIYIPYDKDNPGNFYTVEYRTPVSNDEGIGRGSVVIHRVKNRDGVYFSYIVTHHEYYELAEGTEWIDFFEQTNEGGFRYIRVRVEKIFTNQNIVDVRITSTFNHTECSSAELKTLLPPHGYLCLPRQNLTATISPQDIEQHRRRSNFFADMKSWGLNSCNDGYVWRGLDQYDYVCVTKPRRIEAARESEWDGLRRDDTTTQCTPNFFERQAFHGDKMCVTPEERARILAENAEAKNRIKYYKFFNGKDSVEE</sequence>
<evidence type="ECO:0000313" key="6">
    <source>
        <dbReference type="Proteomes" id="UP000887566"/>
    </source>
</evidence>
<dbReference type="InterPro" id="IPR050271">
    <property type="entry name" value="UDP-glycosyltransferase"/>
</dbReference>
<evidence type="ECO:0000313" key="7">
    <source>
        <dbReference type="WBParaSite" id="PSAMB.scaffold376size54081.g5127.t1"/>
    </source>
</evidence>
<evidence type="ECO:0000256" key="4">
    <source>
        <dbReference type="ARBA" id="ARBA00022679"/>
    </source>
</evidence>
<dbReference type="GO" id="GO:0015020">
    <property type="term" value="F:glucuronosyltransferase activity"/>
    <property type="evidence" value="ECO:0007669"/>
    <property type="project" value="UniProtKB-EC"/>
</dbReference>
<proteinExistence type="inferred from homology"/>
<dbReference type="PANTHER" id="PTHR48043">
    <property type="entry name" value="EG:EG0003.4 PROTEIN-RELATED"/>
    <property type="match status" value="1"/>
</dbReference>
<evidence type="ECO:0000256" key="3">
    <source>
        <dbReference type="ARBA" id="ARBA00022676"/>
    </source>
</evidence>
<accession>A0A914WCI2</accession>
<keyword evidence="6" id="KW-1185">Reference proteome</keyword>
<dbReference type="InterPro" id="IPR035595">
    <property type="entry name" value="UDP_glycos_trans_CS"/>
</dbReference>
<protein>
    <recommendedName>
        <fullName evidence="2">glucuronosyltransferase</fullName>
        <ecNumber evidence="2">2.4.1.17</ecNumber>
    </recommendedName>
</protein>
<evidence type="ECO:0000256" key="1">
    <source>
        <dbReference type="ARBA" id="ARBA00009995"/>
    </source>
</evidence>
<dbReference type="WBParaSite" id="PSAMB.scaffold376size54081.g5127.t1">
    <property type="protein sequence ID" value="PSAMB.scaffold376size54081.g5127.t1"/>
    <property type="gene ID" value="PSAMB.scaffold376size54081.g5127"/>
</dbReference>
<dbReference type="Pfam" id="PF00201">
    <property type="entry name" value="UDPGT"/>
    <property type="match status" value="1"/>
</dbReference>
<dbReference type="InterPro" id="IPR002213">
    <property type="entry name" value="UDP_glucos_trans"/>
</dbReference>
<dbReference type="FunFam" id="3.40.50.2000:FF:000021">
    <property type="entry name" value="UDP-glucuronosyltransferase"/>
    <property type="match status" value="1"/>
</dbReference>
<comment type="similarity">
    <text evidence="1">Belongs to the UDP-glycosyltransferase family.</text>
</comment>
<keyword evidence="4" id="KW-0808">Transferase</keyword>
<comment type="catalytic activity">
    <reaction evidence="5">
        <text>glucuronate acceptor + UDP-alpha-D-glucuronate = acceptor beta-D-glucuronoside + UDP + H(+)</text>
        <dbReference type="Rhea" id="RHEA:21032"/>
        <dbReference type="ChEBI" id="CHEBI:15378"/>
        <dbReference type="ChEBI" id="CHEBI:58052"/>
        <dbReference type="ChEBI" id="CHEBI:58223"/>
        <dbReference type="ChEBI" id="CHEBI:132367"/>
        <dbReference type="ChEBI" id="CHEBI:132368"/>
        <dbReference type="EC" id="2.4.1.17"/>
    </reaction>
</comment>
<dbReference type="Proteomes" id="UP000887566">
    <property type="component" value="Unplaced"/>
</dbReference>
<reference evidence="7" key="1">
    <citation type="submission" date="2022-11" db="UniProtKB">
        <authorList>
            <consortium name="WormBaseParasite"/>
        </authorList>
    </citation>
    <scope>IDENTIFICATION</scope>
</reference>
<evidence type="ECO:0000256" key="2">
    <source>
        <dbReference type="ARBA" id="ARBA00012544"/>
    </source>
</evidence>
<dbReference type="PROSITE" id="PS00375">
    <property type="entry name" value="UDPGT"/>
    <property type="match status" value="1"/>
</dbReference>
<keyword evidence="3" id="KW-0328">Glycosyltransferase</keyword>
<dbReference type="Gene3D" id="3.40.50.2000">
    <property type="entry name" value="Glycogen Phosphorylase B"/>
    <property type="match status" value="2"/>
</dbReference>
<dbReference type="PANTHER" id="PTHR48043:SF145">
    <property type="entry name" value="FI06409P-RELATED"/>
    <property type="match status" value="1"/>
</dbReference>
<name>A0A914WCI2_9BILA</name>
<evidence type="ECO:0000256" key="5">
    <source>
        <dbReference type="ARBA" id="ARBA00047475"/>
    </source>
</evidence>